<reference evidence="4 5" key="1">
    <citation type="submission" date="2021-03" db="EMBL/GenBank/DDBJ databases">
        <title>Sequencing the genomes of 1000 actinobacteria strains.</title>
        <authorList>
            <person name="Klenk H.-P."/>
        </authorList>
    </citation>
    <scope>NUCLEOTIDE SEQUENCE [LARGE SCALE GENOMIC DNA]</scope>
    <source>
        <strain evidence="4 5">DSM 41480</strain>
    </source>
</reference>
<organism evidence="4 5">
    <name type="scientific">Streptomyces syringium</name>
    <dbReference type="NCBI Taxonomy" id="76729"/>
    <lineage>
        <taxon>Bacteria</taxon>
        <taxon>Bacillati</taxon>
        <taxon>Actinomycetota</taxon>
        <taxon>Actinomycetes</taxon>
        <taxon>Kitasatosporales</taxon>
        <taxon>Streptomycetaceae</taxon>
        <taxon>Streptomyces</taxon>
    </lineage>
</organism>
<comment type="caution">
    <text evidence="4">The sequence shown here is derived from an EMBL/GenBank/DDBJ whole genome shotgun (WGS) entry which is preliminary data.</text>
</comment>
<evidence type="ECO:0000256" key="2">
    <source>
        <dbReference type="ARBA" id="ARBA00023002"/>
    </source>
</evidence>
<keyword evidence="2" id="KW-0560">Oxidoreductase</keyword>
<dbReference type="PRINTS" id="PR00081">
    <property type="entry name" value="GDHRDH"/>
</dbReference>
<accession>A0ABS4YCD0</accession>
<gene>
    <name evidence="4" type="ORF">JO379_005840</name>
</gene>
<dbReference type="GeneID" id="91572686"/>
<dbReference type="InterPro" id="IPR036291">
    <property type="entry name" value="NAD(P)-bd_dom_sf"/>
</dbReference>
<dbReference type="Proteomes" id="UP001519291">
    <property type="component" value="Unassembled WGS sequence"/>
</dbReference>
<dbReference type="Pfam" id="PF00106">
    <property type="entry name" value="adh_short"/>
    <property type="match status" value="1"/>
</dbReference>
<dbReference type="PANTHER" id="PTHR45024:SF2">
    <property type="entry name" value="SCP2 DOMAIN-CONTAINING PROTEIN"/>
    <property type="match status" value="1"/>
</dbReference>
<dbReference type="PRINTS" id="PR00080">
    <property type="entry name" value="SDRFAMILY"/>
</dbReference>
<evidence type="ECO:0000313" key="4">
    <source>
        <dbReference type="EMBL" id="MBP2406371.1"/>
    </source>
</evidence>
<sequence length="308" mass="31281">MTGICAGRVAAVTGAGRGLGRAHALALAAEGARVVVNDLGVGPGGEGGSAGPARQVVDEIRACGGEAVAHSGDIATTEGAASLLATALDAYGRLDTLVNNAGFLRDRMLVNLDEDDWDAVLRVHLKGHFLPLKHAAGYWRAEHRAGRARRARVVNTTSGAGLLGSVGQGNYAAAKAGIVALTLVAAAELARYGVQVNAVAPAARTRMTEQTFADAMAAPTTGFDAMAPGNVSPLVVWLASADSAGVSGEVFEAEGGRITVMEGWHPGPTTDKGRRWTPAEAGGAVRELLPGLREPGAVYGAAAAPPRD</sequence>
<dbReference type="EMBL" id="JAGIOH010000001">
    <property type="protein sequence ID" value="MBP2406371.1"/>
    <property type="molecule type" value="Genomic_DNA"/>
</dbReference>
<dbReference type="PROSITE" id="PS00061">
    <property type="entry name" value="ADH_SHORT"/>
    <property type="match status" value="1"/>
</dbReference>
<dbReference type="Gene3D" id="3.40.50.720">
    <property type="entry name" value="NAD(P)-binding Rossmann-like Domain"/>
    <property type="match status" value="1"/>
</dbReference>
<name>A0ABS4YCD0_9ACTN</name>
<dbReference type="InterPro" id="IPR020904">
    <property type="entry name" value="Sc_DH/Rdtase_CS"/>
</dbReference>
<protein>
    <submittedName>
        <fullName evidence="4">NAD(P)-dependent dehydrogenase (Short-subunit alcohol dehydrogenase family)</fullName>
    </submittedName>
</protein>
<dbReference type="PANTHER" id="PTHR45024">
    <property type="entry name" value="DEHYDROGENASES, SHORT CHAIN"/>
    <property type="match status" value="1"/>
</dbReference>
<dbReference type="InterPro" id="IPR002347">
    <property type="entry name" value="SDR_fam"/>
</dbReference>
<dbReference type="SUPFAM" id="SSF51735">
    <property type="entry name" value="NAD(P)-binding Rossmann-fold domains"/>
    <property type="match status" value="1"/>
</dbReference>
<keyword evidence="5" id="KW-1185">Reference proteome</keyword>
<comment type="similarity">
    <text evidence="1 3">Belongs to the short-chain dehydrogenases/reductases (SDR) family.</text>
</comment>
<evidence type="ECO:0000256" key="1">
    <source>
        <dbReference type="ARBA" id="ARBA00006484"/>
    </source>
</evidence>
<dbReference type="NCBIfam" id="NF005861">
    <property type="entry name" value="PRK07791.1"/>
    <property type="match status" value="1"/>
</dbReference>
<evidence type="ECO:0000256" key="3">
    <source>
        <dbReference type="RuleBase" id="RU000363"/>
    </source>
</evidence>
<evidence type="ECO:0000313" key="5">
    <source>
        <dbReference type="Proteomes" id="UP001519291"/>
    </source>
</evidence>
<dbReference type="InterPro" id="IPR051687">
    <property type="entry name" value="Peroxisomal_Beta-Oxidation"/>
</dbReference>
<proteinExistence type="inferred from homology"/>
<dbReference type="RefSeq" id="WP_209517752.1">
    <property type="nucleotide sequence ID" value="NZ_JAGIOH010000001.1"/>
</dbReference>